<keyword evidence="10 25" id="KW-0812">Transmembrane</keyword>
<name>A0A6B0SBS3_9CETA</name>
<comment type="subcellular location">
    <subcellularLocation>
        <location evidence="4">Cytoplasm</location>
    </subcellularLocation>
    <subcellularLocation>
        <location evidence="3">Membrane</location>
        <topology evidence="3">Single-pass type I membrane protein</topology>
    </subcellularLocation>
    <subcellularLocation>
        <location evidence="2">Nucleus</location>
    </subcellularLocation>
</comment>
<keyword evidence="16" id="KW-0325">Glycoprotein</keyword>
<keyword evidence="28" id="KW-1185">Reference proteome</keyword>
<organism evidence="27 28">
    <name type="scientific">Bos mutus</name>
    <name type="common">wild yak</name>
    <dbReference type="NCBI Taxonomy" id="72004"/>
    <lineage>
        <taxon>Eukaryota</taxon>
        <taxon>Metazoa</taxon>
        <taxon>Chordata</taxon>
        <taxon>Craniata</taxon>
        <taxon>Vertebrata</taxon>
        <taxon>Euteleostomi</taxon>
        <taxon>Mammalia</taxon>
        <taxon>Eutheria</taxon>
        <taxon>Laurasiatheria</taxon>
        <taxon>Artiodactyla</taxon>
        <taxon>Ruminantia</taxon>
        <taxon>Pecora</taxon>
        <taxon>Bovidae</taxon>
        <taxon>Bovinae</taxon>
        <taxon>Bos</taxon>
    </lineage>
</organism>
<evidence type="ECO:0000256" key="3">
    <source>
        <dbReference type="ARBA" id="ARBA00004479"/>
    </source>
</evidence>
<dbReference type="GO" id="GO:0008466">
    <property type="term" value="F:glycogenin glucosyltransferase activity"/>
    <property type="evidence" value="ECO:0007669"/>
    <property type="project" value="UniProtKB-EC"/>
</dbReference>
<evidence type="ECO:0000313" key="27">
    <source>
        <dbReference type="EMBL" id="MXQ97456.1"/>
    </source>
</evidence>
<feature type="compositionally biased region" description="Pro residues" evidence="24">
    <location>
        <begin position="177"/>
        <end position="189"/>
    </location>
</feature>
<feature type="compositionally biased region" description="Low complexity" evidence="24">
    <location>
        <begin position="190"/>
        <end position="200"/>
    </location>
</feature>
<dbReference type="InterPro" id="IPR022078">
    <property type="entry name" value="CD99L2"/>
</dbReference>
<evidence type="ECO:0000256" key="26">
    <source>
        <dbReference type="SAM" id="SignalP"/>
    </source>
</evidence>
<dbReference type="EMBL" id="VBQZ03000191">
    <property type="protein sequence ID" value="MXQ97456.1"/>
    <property type="molecule type" value="Genomic_DNA"/>
</dbReference>
<keyword evidence="18" id="KW-0539">Nucleus</keyword>
<dbReference type="EC" id="2.4.1.186" evidence="20"/>
<keyword evidence="12 26" id="KW-0732">Signal</keyword>
<proteinExistence type="inferred from homology"/>
<keyword evidence="9" id="KW-0808">Transferase</keyword>
<feature type="region of interest" description="Disordered" evidence="24">
    <location>
        <begin position="22"/>
        <end position="45"/>
    </location>
</feature>
<evidence type="ECO:0000256" key="20">
    <source>
        <dbReference type="ARBA" id="ARBA00038934"/>
    </source>
</evidence>
<sequence length="783" mass="84274">MARRAALTLLLFALLGSLVSTQDDKKPTVTPKPAPGNDGFDLNDAIGGGGNGKTSVFIHYLSPLGNENWDLNDALDGGGNGGWGGLGGAQHCRRAHRSVLLPTEESPGVIPGIVGAIVVALGGAISSFIAYQKKKLCFKENAEEGQVNMENHRTTAEPAGENGDFDLADALDDPSIYPNPRPPNQPQPGNPNNGGNIYPRTKPPPPRPQPGNSGGFLSDSDLIDGGRYPPRPPAGGGGGGFQPGHDSYGRGGRNIPGSPGINYGGAGHSTAGNQQGNMIAKIVSPIVSMVVVTLIGLAVSTEDAAKSEKRIKVSKSQSPPAFVTLATNDVYCQGALVLGQSLREHRATRRLVVLVTPQVSNPLRVILSRVFDEVIEVNLIDSADYVHLAFLKRPDLGITLTKLHCWTLTRYSKCVFLDADTLVLSNIDELFDRREFSAAPDPGWPDCFNSGVFVFQPSLETHSLLLQHATDHGSFDGADQGLLNSFFSNWSTADIQKHLPFIYNLSSNTTYTYSPAFKQFGSSAKVVHFLGSSKPWNYKYNPQTGSVLEEGSGRANQHQTSFLNQWWGIYHRSILPLCEDIRNKDHHSPPGHTVSVNVFTQAHLGGAGVPCSSAAAEAEGSCANPAEGPRQACSADASERIMGVEEDIPSLAACPSEETVGWQEIETRAEVRRNVFSAPSPQFADLSEIQTSSRRAEKAGGAPPEDALEPSREPPADVSRDPSPQDALEVVDLTISVSQISIEEKLKVLSPEEERRKWEEGRMDYLGKDAFARIQEKLDRFLQ</sequence>
<comment type="caution">
    <text evidence="27">The sequence shown here is derived from an EMBL/GenBank/DDBJ whole genome shotgun (WGS) entry which is preliminary data.</text>
</comment>
<evidence type="ECO:0000256" key="25">
    <source>
        <dbReference type="SAM" id="Phobius"/>
    </source>
</evidence>
<comment type="pathway">
    <text evidence="5">Glycan biosynthesis; glycogen biosynthesis.</text>
</comment>
<feature type="chain" id="PRO_5025334100" description="glycogenin glucosyltransferase" evidence="26">
    <location>
        <begin position="22"/>
        <end position="783"/>
    </location>
</feature>
<evidence type="ECO:0000256" key="18">
    <source>
        <dbReference type="ARBA" id="ARBA00023242"/>
    </source>
</evidence>
<feature type="signal peptide" evidence="26">
    <location>
        <begin position="1"/>
        <end position="21"/>
    </location>
</feature>
<protein>
    <recommendedName>
        <fullName evidence="20">glycogenin glucosyltransferase</fullName>
        <ecNumber evidence="20">2.4.1.186</ecNumber>
    </recommendedName>
</protein>
<evidence type="ECO:0000256" key="5">
    <source>
        <dbReference type="ARBA" id="ARBA00004964"/>
    </source>
</evidence>
<evidence type="ECO:0000256" key="21">
    <source>
        <dbReference type="ARBA" id="ARBA00047374"/>
    </source>
</evidence>
<dbReference type="GO" id="GO:0005634">
    <property type="term" value="C:nucleus"/>
    <property type="evidence" value="ECO:0007669"/>
    <property type="project" value="UniProtKB-SubCell"/>
</dbReference>
<comment type="similarity">
    <text evidence="19">Belongs to the glycosyltransferase 8 family. Glycogenin subfamily.</text>
</comment>
<keyword evidence="8" id="KW-0597">Phosphoprotein</keyword>
<dbReference type="GO" id="GO:0046872">
    <property type="term" value="F:metal ion binding"/>
    <property type="evidence" value="ECO:0007669"/>
    <property type="project" value="UniProtKB-KW"/>
</dbReference>
<dbReference type="PANTHER" id="PTHR11183">
    <property type="entry name" value="GLYCOGENIN SUBFAMILY MEMBER"/>
    <property type="match status" value="1"/>
</dbReference>
<dbReference type="GO" id="GO:0005737">
    <property type="term" value="C:cytoplasm"/>
    <property type="evidence" value="ECO:0007669"/>
    <property type="project" value="UniProtKB-SubCell"/>
</dbReference>
<keyword evidence="15 25" id="KW-0472">Membrane</keyword>
<evidence type="ECO:0000256" key="14">
    <source>
        <dbReference type="ARBA" id="ARBA00023056"/>
    </source>
</evidence>
<dbReference type="GO" id="GO:0016020">
    <property type="term" value="C:membrane"/>
    <property type="evidence" value="ECO:0007669"/>
    <property type="project" value="UniProtKB-SubCell"/>
</dbReference>
<evidence type="ECO:0000256" key="16">
    <source>
        <dbReference type="ARBA" id="ARBA00023180"/>
    </source>
</evidence>
<evidence type="ECO:0000256" key="2">
    <source>
        <dbReference type="ARBA" id="ARBA00004123"/>
    </source>
</evidence>
<evidence type="ECO:0000256" key="19">
    <source>
        <dbReference type="ARBA" id="ARBA00038162"/>
    </source>
</evidence>
<dbReference type="GO" id="GO:0005978">
    <property type="term" value="P:glycogen biosynthetic process"/>
    <property type="evidence" value="ECO:0007669"/>
    <property type="project" value="UniProtKB-KW"/>
</dbReference>
<evidence type="ECO:0000256" key="13">
    <source>
        <dbReference type="ARBA" id="ARBA00022989"/>
    </source>
</evidence>
<dbReference type="SUPFAM" id="SSF53448">
    <property type="entry name" value="Nucleotide-diphospho-sugar transferases"/>
    <property type="match status" value="1"/>
</dbReference>
<dbReference type="AlphaFoldDB" id="A0A6B0SBS3"/>
<keyword evidence="17" id="KW-0464">Manganese</keyword>
<comment type="cofactor">
    <cofactor evidence="1">
        <name>Mn(2+)</name>
        <dbReference type="ChEBI" id="CHEBI:29035"/>
    </cofactor>
</comment>
<feature type="compositionally biased region" description="Basic and acidic residues" evidence="24">
    <location>
        <begin position="709"/>
        <end position="720"/>
    </location>
</feature>
<accession>A0A6B0SBS3</accession>
<evidence type="ECO:0000256" key="12">
    <source>
        <dbReference type="ARBA" id="ARBA00022729"/>
    </source>
</evidence>
<dbReference type="CDD" id="cd02537">
    <property type="entry name" value="GT8_Glycogenin"/>
    <property type="match status" value="1"/>
</dbReference>
<dbReference type="Gene3D" id="3.90.550.10">
    <property type="entry name" value="Spore Coat Polysaccharide Biosynthesis Protein SpsA, Chain A"/>
    <property type="match status" value="1"/>
</dbReference>
<feature type="transmembrane region" description="Helical" evidence="25">
    <location>
        <begin position="109"/>
        <end position="131"/>
    </location>
</feature>
<evidence type="ECO:0000256" key="1">
    <source>
        <dbReference type="ARBA" id="ARBA00001936"/>
    </source>
</evidence>
<dbReference type="Pfam" id="PF12301">
    <property type="entry name" value="CD99L2"/>
    <property type="match status" value="1"/>
</dbReference>
<evidence type="ECO:0000256" key="6">
    <source>
        <dbReference type="ARBA" id="ARBA00008763"/>
    </source>
</evidence>
<evidence type="ECO:0000256" key="17">
    <source>
        <dbReference type="ARBA" id="ARBA00023211"/>
    </source>
</evidence>
<feature type="compositionally biased region" description="Acidic residues" evidence="24">
    <location>
        <begin position="163"/>
        <end position="172"/>
    </location>
</feature>
<dbReference type="InterPro" id="IPR050587">
    <property type="entry name" value="GNT1/Glycosyltrans_8"/>
</dbReference>
<dbReference type="Proteomes" id="UP000322234">
    <property type="component" value="Unassembled WGS sequence"/>
</dbReference>
<comment type="function">
    <text evidence="23">Glycogenin participates in the glycogen biosynthetic process along with glycogen synthase and glycogen branching enzyme. It catalyzes the formation of a short alpha (1,4)-glucosyl chain covalently attached via a glucose 1-O-tyrosyl linkage to internal tyrosine residues and these chains act as primers for the elongation reaction catalyzed by glycogen synthase.</text>
</comment>
<dbReference type="Pfam" id="PF01501">
    <property type="entry name" value="Glyco_transf_8"/>
    <property type="match status" value="2"/>
</dbReference>
<dbReference type="InterPro" id="IPR029044">
    <property type="entry name" value="Nucleotide-diphossugar_trans"/>
</dbReference>
<comment type="catalytic activity">
    <reaction evidence="22">
        <text>L-tyrosyl-[glycogenin] + UDP-alpha-D-glucose = alpha-D-glucosyl-L-tyrosyl-[glycogenin] + UDP + H(+)</text>
        <dbReference type="Rhea" id="RHEA:23360"/>
        <dbReference type="Rhea" id="RHEA-COMP:14604"/>
        <dbReference type="Rhea" id="RHEA-COMP:14605"/>
        <dbReference type="ChEBI" id="CHEBI:15378"/>
        <dbReference type="ChEBI" id="CHEBI:46858"/>
        <dbReference type="ChEBI" id="CHEBI:58223"/>
        <dbReference type="ChEBI" id="CHEBI:58885"/>
        <dbReference type="ChEBI" id="CHEBI:140573"/>
        <dbReference type="EC" id="2.4.1.186"/>
    </reaction>
    <physiologicalReaction direction="left-to-right" evidence="22">
        <dbReference type="Rhea" id="RHEA:23361"/>
    </physiologicalReaction>
</comment>
<evidence type="ECO:0000256" key="8">
    <source>
        <dbReference type="ARBA" id="ARBA00022553"/>
    </source>
</evidence>
<evidence type="ECO:0000256" key="15">
    <source>
        <dbReference type="ARBA" id="ARBA00023136"/>
    </source>
</evidence>
<comment type="catalytic activity">
    <reaction evidence="21">
        <text>[1,4-alpha-D-glucosyl](n)-L-tyrosyl-[glycogenin] + UDP-alpha-D-glucose = [1,4-alpha-D-glucosyl](n+1)-L-tyrosyl-[glycogenin] + UDP + H(+)</text>
        <dbReference type="Rhea" id="RHEA:56560"/>
        <dbReference type="Rhea" id="RHEA-COMP:14606"/>
        <dbReference type="Rhea" id="RHEA-COMP:14607"/>
        <dbReference type="ChEBI" id="CHEBI:15378"/>
        <dbReference type="ChEBI" id="CHEBI:58223"/>
        <dbReference type="ChEBI" id="CHEBI:58885"/>
        <dbReference type="ChEBI" id="CHEBI:140574"/>
        <dbReference type="EC" id="2.4.1.186"/>
    </reaction>
    <physiologicalReaction direction="left-to-right" evidence="21">
        <dbReference type="Rhea" id="RHEA:56561"/>
    </physiologicalReaction>
</comment>
<evidence type="ECO:0000313" key="28">
    <source>
        <dbReference type="Proteomes" id="UP000322234"/>
    </source>
</evidence>
<keyword evidence="7" id="KW-0963">Cytoplasm</keyword>
<evidence type="ECO:0000256" key="23">
    <source>
        <dbReference type="ARBA" id="ARBA00049637"/>
    </source>
</evidence>
<comment type="similarity">
    <text evidence="6">Belongs to the CD99 family.</text>
</comment>
<evidence type="ECO:0000256" key="11">
    <source>
        <dbReference type="ARBA" id="ARBA00022723"/>
    </source>
</evidence>
<keyword evidence="14" id="KW-0320">Glycogen biosynthesis</keyword>
<reference evidence="27" key="1">
    <citation type="submission" date="2019-10" db="EMBL/GenBank/DDBJ databases">
        <title>The sequence and de novo assembly of the wild yak genome.</title>
        <authorList>
            <person name="Liu Y."/>
        </authorList>
    </citation>
    <scope>NUCLEOTIDE SEQUENCE [LARGE SCALE GENOMIC DNA]</scope>
    <source>
        <strain evidence="27">WY2019</strain>
    </source>
</reference>
<evidence type="ECO:0000256" key="9">
    <source>
        <dbReference type="ARBA" id="ARBA00022679"/>
    </source>
</evidence>
<dbReference type="InterPro" id="IPR002495">
    <property type="entry name" value="Glyco_trans_8"/>
</dbReference>
<keyword evidence="11" id="KW-0479">Metal-binding</keyword>
<feature type="region of interest" description="Disordered" evidence="24">
    <location>
        <begin position="682"/>
        <end position="726"/>
    </location>
</feature>
<evidence type="ECO:0000256" key="4">
    <source>
        <dbReference type="ARBA" id="ARBA00004496"/>
    </source>
</evidence>
<evidence type="ECO:0000256" key="22">
    <source>
        <dbReference type="ARBA" id="ARBA00047924"/>
    </source>
</evidence>
<keyword evidence="13 25" id="KW-1133">Transmembrane helix</keyword>
<gene>
    <name evidence="27" type="ORF">E5288_WYG019711</name>
</gene>
<dbReference type="FunFam" id="3.90.550.10:FF:000025">
    <property type="entry name" value="Glycogenin-1 isoform 1"/>
    <property type="match status" value="1"/>
</dbReference>
<evidence type="ECO:0000256" key="7">
    <source>
        <dbReference type="ARBA" id="ARBA00022490"/>
    </source>
</evidence>
<feature type="transmembrane region" description="Helical" evidence="25">
    <location>
        <begin position="278"/>
        <end position="299"/>
    </location>
</feature>
<evidence type="ECO:0000256" key="10">
    <source>
        <dbReference type="ARBA" id="ARBA00022692"/>
    </source>
</evidence>
<feature type="region of interest" description="Disordered" evidence="24">
    <location>
        <begin position="153"/>
        <end position="269"/>
    </location>
</feature>
<evidence type="ECO:0000256" key="24">
    <source>
        <dbReference type="SAM" id="MobiDB-lite"/>
    </source>
</evidence>